<reference evidence="2 3" key="1">
    <citation type="submission" date="2023-06" db="EMBL/GenBank/DDBJ databases">
        <authorList>
            <person name="Feng G."/>
            <person name="Li J."/>
            <person name="Zhu H."/>
        </authorList>
    </citation>
    <scope>NUCLEOTIDE SEQUENCE [LARGE SCALE GENOMIC DNA]</scope>
    <source>
        <strain evidence="2 3">RHCKG23</strain>
    </source>
</reference>
<keyword evidence="3" id="KW-1185">Reference proteome</keyword>
<evidence type="ECO:0000313" key="3">
    <source>
        <dbReference type="Proteomes" id="UP001237823"/>
    </source>
</evidence>
<comment type="caution">
    <text evidence="2">The sequence shown here is derived from an EMBL/GenBank/DDBJ whole genome shotgun (WGS) entry which is preliminary data.</text>
</comment>
<dbReference type="EC" id="2.3.1.-" evidence="2"/>
<gene>
    <name evidence="2" type="ORF">QUG92_13605</name>
</gene>
<accession>A0ABT7T9W3</accession>
<dbReference type="SUPFAM" id="SSF55729">
    <property type="entry name" value="Acyl-CoA N-acyltransferases (Nat)"/>
    <property type="match status" value="1"/>
</dbReference>
<dbReference type="Pfam" id="PF13508">
    <property type="entry name" value="Acetyltransf_7"/>
    <property type="match status" value="1"/>
</dbReference>
<dbReference type="GO" id="GO:0016746">
    <property type="term" value="F:acyltransferase activity"/>
    <property type="evidence" value="ECO:0007669"/>
    <property type="project" value="UniProtKB-KW"/>
</dbReference>
<dbReference type="CDD" id="cd04301">
    <property type="entry name" value="NAT_SF"/>
    <property type="match status" value="1"/>
</dbReference>
<organism evidence="2 3">
    <name type="scientific">Curtobacterium citri</name>
    <dbReference type="NCBI Taxonomy" id="3055139"/>
    <lineage>
        <taxon>Bacteria</taxon>
        <taxon>Bacillati</taxon>
        <taxon>Actinomycetota</taxon>
        <taxon>Actinomycetes</taxon>
        <taxon>Micrococcales</taxon>
        <taxon>Microbacteriaceae</taxon>
        <taxon>Curtobacterium</taxon>
    </lineage>
</organism>
<dbReference type="InterPro" id="IPR000182">
    <property type="entry name" value="GNAT_dom"/>
</dbReference>
<dbReference type="EMBL" id="JAUCML010000009">
    <property type="protein sequence ID" value="MDM7886144.1"/>
    <property type="molecule type" value="Genomic_DNA"/>
</dbReference>
<dbReference type="RefSeq" id="WP_289459423.1">
    <property type="nucleotide sequence ID" value="NZ_JAUCML010000009.1"/>
</dbReference>
<sequence>MHRPGADSRALVTAGSSTSASLAAGYRLVVGAPPLDDYLRLRRDSGLSPKTTEQGAGAVAGSWSAVHVVDAGGVPVAMGRTIGDGGWYFHIADIATDPGHQRRGLGRAVVEWLVADIRSRAPEGAYVTLVGDPPGQRLYRSLGFEDVAPSLGMALPLR</sequence>
<dbReference type="PROSITE" id="PS51186">
    <property type="entry name" value="GNAT"/>
    <property type="match status" value="1"/>
</dbReference>
<evidence type="ECO:0000259" key="1">
    <source>
        <dbReference type="PROSITE" id="PS51186"/>
    </source>
</evidence>
<name>A0ABT7T9W3_9MICO</name>
<keyword evidence="2" id="KW-0012">Acyltransferase</keyword>
<proteinExistence type="predicted"/>
<dbReference type="Proteomes" id="UP001237823">
    <property type="component" value="Unassembled WGS sequence"/>
</dbReference>
<dbReference type="Gene3D" id="3.40.630.30">
    <property type="match status" value="1"/>
</dbReference>
<keyword evidence="2" id="KW-0808">Transferase</keyword>
<feature type="domain" description="N-acetyltransferase" evidence="1">
    <location>
        <begin position="24"/>
        <end position="158"/>
    </location>
</feature>
<dbReference type="InterPro" id="IPR016181">
    <property type="entry name" value="Acyl_CoA_acyltransferase"/>
</dbReference>
<protein>
    <submittedName>
        <fullName evidence="2">GNAT family N-acetyltransferase</fullName>
        <ecNumber evidence="2">2.3.1.-</ecNumber>
    </submittedName>
</protein>
<evidence type="ECO:0000313" key="2">
    <source>
        <dbReference type="EMBL" id="MDM7886144.1"/>
    </source>
</evidence>